<name>A0A0G0WI97_9BACT</name>
<evidence type="ECO:0000313" key="1">
    <source>
        <dbReference type="EMBL" id="KKS12624.1"/>
    </source>
</evidence>
<dbReference type="Proteomes" id="UP000034753">
    <property type="component" value="Unassembled WGS sequence"/>
</dbReference>
<dbReference type="EMBL" id="LCBN01000047">
    <property type="protein sequence ID" value="KKS12624.1"/>
    <property type="molecule type" value="Genomic_DNA"/>
</dbReference>
<dbReference type="AlphaFoldDB" id="A0A0G0WI97"/>
<protein>
    <submittedName>
        <fullName evidence="1">Uncharacterized protein</fullName>
    </submittedName>
</protein>
<gene>
    <name evidence="1" type="ORF">UU67_C0047G0006</name>
</gene>
<comment type="caution">
    <text evidence="1">The sequence shown here is derived from an EMBL/GenBank/DDBJ whole genome shotgun (WGS) entry which is preliminary data.</text>
</comment>
<sequence>MDNLEKSKETITGQETGLSLEELNRIAVEINNTSPNSYGDIAHAEFGWLYFPGRPLQPLKSRTDNIIAVAFMSVGSAFFPEAFSGTDAIAVVHNHPNGHISPSIEDVNWLLDSVAENGKLKYELIAATNLEKVTGFYELQFLGERSKTRDLIQKNKDLSADRIRKKREWLDQHPEIKRKMLPGQYFLSPAEHNQLAKDAIAGSLIVGRARPLSGFRLEKDHFVTILP</sequence>
<reference evidence="1 2" key="1">
    <citation type="journal article" date="2015" name="Nature">
        <title>rRNA introns, odd ribosomes, and small enigmatic genomes across a large radiation of phyla.</title>
        <authorList>
            <person name="Brown C.T."/>
            <person name="Hug L.A."/>
            <person name="Thomas B.C."/>
            <person name="Sharon I."/>
            <person name="Castelle C.J."/>
            <person name="Singh A."/>
            <person name="Wilkins M.J."/>
            <person name="Williams K.H."/>
            <person name="Banfield J.F."/>
        </authorList>
    </citation>
    <scope>NUCLEOTIDE SEQUENCE [LARGE SCALE GENOMIC DNA]</scope>
</reference>
<accession>A0A0G0WI97</accession>
<proteinExistence type="predicted"/>
<evidence type="ECO:0000313" key="2">
    <source>
        <dbReference type="Proteomes" id="UP000034753"/>
    </source>
</evidence>
<organism evidence="1 2">
    <name type="scientific">Candidatus Daviesbacteria bacterium GW2011_GWB1_41_5</name>
    <dbReference type="NCBI Taxonomy" id="1618429"/>
    <lineage>
        <taxon>Bacteria</taxon>
        <taxon>Candidatus Daviesiibacteriota</taxon>
    </lineage>
</organism>